<protein>
    <recommendedName>
        <fullName evidence="1">DUF7587 domain-containing protein</fullName>
    </recommendedName>
</protein>
<organism evidence="2 3">
    <name type="scientific">Massariosphaeria phaeospora</name>
    <dbReference type="NCBI Taxonomy" id="100035"/>
    <lineage>
        <taxon>Eukaryota</taxon>
        <taxon>Fungi</taxon>
        <taxon>Dikarya</taxon>
        <taxon>Ascomycota</taxon>
        <taxon>Pezizomycotina</taxon>
        <taxon>Dothideomycetes</taxon>
        <taxon>Pleosporomycetidae</taxon>
        <taxon>Pleosporales</taxon>
        <taxon>Pleosporales incertae sedis</taxon>
        <taxon>Massariosphaeria</taxon>
    </lineage>
</organism>
<dbReference type="AlphaFoldDB" id="A0A7C8I1X9"/>
<evidence type="ECO:0000313" key="3">
    <source>
        <dbReference type="Proteomes" id="UP000481861"/>
    </source>
</evidence>
<sequence length="369" mass="42170">MEQENETPTATVFQPQGSFEDLVEHFDSIPHYLFRTSSPQSAGNTTETYIESEAVKLNLDQRDLLRLDRAKAVAMLRNHLLWSKNHRSDNLISWTSSFLFAVQHGIRRQATGHPYQEFSEIKISILDTRKVPRGTFLPAVALLNAYGFKSQGRLAHKYYCGEYLSQGRLDLGGERGIMETTTLESFINHGLFELYPPFADKNYETLLCSRVLQLREVFRSPPEVPNSEEISLAQSISVGCFLDMSMRPVVMMTLLSLKPRFRLDTAILAAFRDNCWGTFVADHSLDCYKATSDQVPEHKQLTDMMHDVHADTQRKRQLDRTRAQWLKEKGTDLCQIEALADSIAMRPTFQKKYVVLVGRKGEEDYDSCG</sequence>
<gene>
    <name evidence="2" type="ORF">BDV95DRAFT_611017</name>
</gene>
<reference evidence="2 3" key="1">
    <citation type="submission" date="2020-01" db="EMBL/GenBank/DDBJ databases">
        <authorList>
            <consortium name="DOE Joint Genome Institute"/>
            <person name="Haridas S."/>
            <person name="Albert R."/>
            <person name="Binder M."/>
            <person name="Bloem J."/>
            <person name="Labutti K."/>
            <person name="Salamov A."/>
            <person name="Andreopoulos B."/>
            <person name="Baker S.E."/>
            <person name="Barry K."/>
            <person name="Bills G."/>
            <person name="Bluhm B.H."/>
            <person name="Cannon C."/>
            <person name="Castanera R."/>
            <person name="Culley D.E."/>
            <person name="Daum C."/>
            <person name="Ezra D."/>
            <person name="Gonzalez J.B."/>
            <person name="Henrissat B."/>
            <person name="Kuo A."/>
            <person name="Liang C."/>
            <person name="Lipzen A."/>
            <person name="Lutzoni F."/>
            <person name="Magnuson J."/>
            <person name="Mondo S."/>
            <person name="Nolan M."/>
            <person name="Ohm R."/>
            <person name="Pangilinan J."/>
            <person name="Park H.-J.H."/>
            <person name="Ramirez L."/>
            <person name="Alfaro M."/>
            <person name="Sun H."/>
            <person name="Tritt A."/>
            <person name="Yoshinaga Y."/>
            <person name="Zwiers L.-H.L."/>
            <person name="Turgeon B.G."/>
            <person name="Goodwin S.B."/>
            <person name="Spatafora J.W."/>
            <person name="Crous P.W."/>
            <person name="Grigoriev I.V."/>
        </authorList>
    </citation>
    <scope>NUCLEOTIDE SEQUENCE [LARGE SCALE GENOMIC DNA]</scope>
    <source>
        <strain evidence="2 3">CBS 611.86</strain>
    </source>
</reference>
<feature type="domain" description="DUF7587" evidence="1">
    <location>
        <begin position="29"/>
        <end position="168"/>
    </location>
</feature>
<evidence type="ECO:0000313" key="2">
    <source>
        <dbReference type="EMBL" id="KAF2867146.1"/>
    </source>
</evidence>
<dbReference type="Proteomes" id="UP000481861">
    <property type="component" value="Unassembled WGS sequence"/>
</dbReference>
<accession>A0A7C8I1X9</accession>
<dbReference type="Pfam" id="PF24494">
    <property type="entry name" value="DUF7587"/>
    <property type="match status" value="1"/>
</dbReference>
<proteinExistence type="predicted"/>
<dbReference type="InterPro" id="IPR056009">
    <property type="entry name" value="DUF7587"/>
</dbReference>
<dbReference type="OrthoDB" id="3787941at2759"/>
<keyword evidence="3" id="KW-1185">Reference proteome</keyword>
<evidence type="ECO:0000259" key="1">
    <source>
        <dbReference type="Pfam" id="PF24494"/>
    </source>
</evidence>
<name>A0A7C8I1X9_9PLEO</name>
<dbReference type="EMBL" id="JAADJZ010000024">
    <property type="protein sequence ID" value="KAF2867146.1"/>
    <property type="molecule type" value="Genomic_DNA"/>
</dbReference>
<comment type="caution">
    <text evidence="2">The sequence shown here is derived from an EMBL/GenBank/DDBJ whole genome shotgun (WGS) entry which is preliminary data.</text>
</comment>